<dbReference type="Gene3D" id="3.40.50.720">
    <property type="entry name" value="NAD(P)-binding Rossmann-like Domain"/>
    <property type="match status" value="1"/>
</dbReference>
<dbReference type="Proteomes" id="UP001589654">
    <property type="component" value="Unassembled WGS sequence"/>
</dbReference>
<name>A0ABV5J6A0_9BACT</name>
<dbReference type="PANTHER" id="PTHR43245">
    <property type="entry name" value="BIFUNCTIONAL POLYMYXIN RESISTANCE PROTEIN ARNA"/>
    <property type="match status" value="1"/>
</dbReference>
<evidence type="ECO:0000313" key="2">
    <source>
        <dbReference type="EMBL" id="MFB9212353.1"/>
    </source>
</evidence>
<dbReference type="RefSeq" id="WP_290248282.1">
    <property type="nucleotide sequence ID" value="NZ_JAUFQT010000001.1"/>
</dbReference>
<keyword evidence="3" id="KW-1185">Reference proteome</keyword>
<proteinExistence type="predicted"/>
<dbReference type="SUPFAM" id="SSF51735">
    <property type="entry name" value="NAD(P)-binding Rossmann-fold domains"/>
    <property type="match status" value="1"/>
</dbReference>
<dbReference type="PANTHER" id="PTHR43245:SF13">
    <property type="entry name" value="UDP-D-APIOSE_UDP-D-XYLOSE SYNTHASE 2"/>
    <property type="match status" value="1"/>
</dbReference>
<comment type="caution">
    <text evidence="2">The sequence shown here is derived from an EMBL/GenBank/DDBJ whole genome shotgun (WGS) entry which is preliminary data.</text>
</comment>
<dbReference type="InterPro" id="IPR050177">
    <property type="entry name" value="Lipid_A_modif_metabolic_enz"/>
</dbReference>
<reference evidence="2 3" key="1">
    <citation type="submission" date="2024-09" db="EMBL/GenBank/DDBJ databases">
        <authorList>
            <person name="Sun Q."/>
            <person name="Mori K."/>
        </authorList>
    </citation>
    <scope>NUCLEOTIDE SEQUENCE [LARGE SCALE GENOMIC DNA]</scope>
    <source>
        <strain evidence="2 3">CECT 7682</strain>
    </source>
</reference>
<sequence>MQTILGSGGIIGTLLAQELRTYTDKIRLVSRNPKVVNSSDETKSANLLQAQEVMEAVAGSEIVYLTVGFEFNTALWQKIWPLAIKNVIEACSAHQCKLVFFDNVFMYDPFHLNPMTENTPVNPSSKKGKVRAIIAKMVMDAVENGKINALIARSADFYGPGTKKKGLLNELVFLPLAKGNNAKWIASSYQPHSFTFTPDAGKATALLGNTPEAFNQIWHLPTAGNPPTGKEWVYMIAEEMGAQPSLQVIYKWIFHLASPFSPLMREVKEMLYQYDRPYVFDSSKFEKQFYFKPTSYLDGIRKILETDYPRHVASRNEAVL</sequence>
<protein>
    <submittedName>
        <fullName evidence="2">NAD-dependent epimerase/dehydratase family protein</fullName>
    </submittedName>
</protein>
<organism evidence="2 3">
    <name type="scientific">Echinicola jeungdonensis</name>
    <dbReference type="NCBI Taxonomy" id="709343"/>
    <lineage>
        <taxon>Bacteria</taxon>
        <taxon>Pseudomonadati</taxon>
        <taxon>Bacteroidota</taxon>
        <taxon>Cytophagia</taxon>
        <taxon>Cytophagales</taxon>
        <taxon>Cyclobacteriaceae</taxon>
        <taxon>Echinicola</taxon>
    </lineage>
</organism>
<dbReference type="InterPro" id="IPR001509">
    <property type="entry name" value="Epimerase_deHydtase"/>
</dbReference>
<evidence type="ECO:0000313" key="3">
    <source>
        <dbReference type="Proteomes" id="UP001589654"/>
    </source>
</evidence>
<dbReference type="InterPro" id="IPR036291">
    <property type="entry name" value="NAD(P)-bd_dom_sf"/>
</dbReference>
<dbReference type="Pfam" id="PF01370">
    <property type="entry name" value="Epimerase"/>
    <property type="match status" value="1"/>
</dbReference>
<feature type="domain" description="NAD-dependent epimerase/dehydratase" evidence="1">
    <location>
        <begin position="4"/>
        <end position="170"/>
    </location>
</feature>
<accession>A0ABV5J6A0</accession>
<dbReference type="EMBL" id="JBHMEW010000060">
    <property type="protein sequence ID" value="MFB9212353.1"/>
    <property type="molecule type" value="Genomic_DNA"/>
</dbReference>
<gene>
    <name evidence="2" type="ORF">ACFFUR_11100</name>
</gene>
<evidence type="ECO:0000259" key="1">
    <source>
        <dbReference type="Pfam" id="PF01370"/>
    </source>
</evidence>